<proteinExistence type="inferred from homology"/>
<feature type="compositionally biased region" description="Low complexity" evidence="7">
    <location>
        <begin position="262"/>
        <end position="273"/>
    </location>
</feature>
<dbReference type="Pfam" id="PF00486">
    <property type="entry name" value="Trans_reg_C"/>
    <property type="match status" value="1"/>
</dbReference>
<feature type="compositionally biased region" description="Basic and acidic residues" evidence="7">
    <location>
        <begin position="918"/>
        <end position="927"/>
    </location>
</feature>
<evidence type="ECO:0000256" key="4">
    <source>
        <dbReference type="ARBA" id="ARBA00023125"/>
    </source>
</evidence>
<feature type="region of interest" description="Disordered" evidence="7">
    <location>
        <begin position="900"/>
        <end position="939"/>
    </location>
</feature>
<dbReference type="SMART" id="SM00862">
    <property type="entry name" value="Trans_reg_C"/>
    <property type="match status" value="1"/>
</dbReference>
<dbReference type="Gene3D" id="1.10.10.10">
    <property type="entry name" value="Winged helix-like DNA-binding domain superfamily/Winged helix DNA-binding domain"/>
    <property type="match status" value="1"/>
</dbReference>
<dbReference type="PANTHER" id="PTHR35807:SF1">
    <property type="entry name" value="TRANSCRIPTIONAL REGULATOR REDD"/>
    <property type="match status" value="1"/>
</dbReference>
<gene>
    <name evidence="9" type="ORF">Sspor_80390</name>
</gene>
<evidence type="ECO:0000313" key="9">
    <source>
        <dbReference type="EMBL" id="GHI82478.1"/>
    </source>
</evidence>
<dbReference type="PANTHER" id="PTHR35807">
    <property type="entry name" value="TRANSCRIPTIONAL REGULATOR REDD-RELATED"/>
    <property type="match status" value="1"/>
</dbReference>
<dbReference type="Pfam" id="PF03704">
    <property type="entry name" value="BTAD"/>
    <property type="match status" value="1"/>
</dbReference>
<evidence type="ECO:0000256" key="2">
    <source>
        <dbReference type="ARBA" id="ARBA00023012"/>
    </source>
</evidence>
<keyword evidence="4 6" id="KW-0238">DNA-binding</keyword>
<evidence type="ECO:0000313" key="10">
    <source>
        <dbReference type="Proteomes" id="UP000608522"/>
    </source>
</evidence>
<dbReference type="Gene3D" id="1.25.40.10">
    <property type="entry name" value="Tetratricopeptide repeat domain"/>
    <property type="match status" value="2"/>
</dbReference>
<comment type="caution">
    <text evidence="9">The sequence shown here is derived from an EMBL/GenBank/DDBJ whole genome shotgun (WGS) entry which is preliminary data.</text>
</comment>
<evidence type="ECO:0000256" key="1">
    <source>
        <dbReference type="ARBA" id="ARBA00005820"/>
    </source>
</evidence>
<dbReference type="InterPro" id="IPR036388">
    <property type="entry name" value="WH-like_DNA-bd_sf"/>
</dbReference>
<dbReference type="InterPro" id="IPR051677">
    <property type="entry name" value="AfsR-DnrI-RedD_regulator"/>
</dbReference>
<reference evidence="10" key="1">
    <citation type="submission" date="2023-07" db="EMBL/GenBank/DDBJ databases">
        <title>Whole genome shotgun sequence of Streptomyces spororaveus NBRC 15456.</title>
        <authorList>
            <person name="Komaki H."/>
            <person name="Tamura T."/>
        </authorList>
    </citation>
    <scope>NUCLEOTIDE SEQUENCE [LARGE SCALE GENOMIC DNA]</scope>
    <source>
        <strain evidence="10">NBRC 15456</strain>
    </source>
</reference>
<dbReference type="CDD" id="cd15831">
    <property type="entry name" value="BTAD"/>
    <property type="match status" value="1"/>
</dbReference>
<accession>A0ABQ3TQ06</accession>
<dbReference type="Gene3D" id="3.40.50.300">
    <property type="entry name" value="P-loop containing nucleotide triphosphate hydrolases"/>
    <property type="match status" value="1"/>
</dbReference>
<dbReference type="SUPFAM" id="SSF48452">
    <property type="entry name" value="TPR-like"/>
    <property type="match status" value="2"/>
</dbReference>
<keyword evidence="2" id="KW-0902">Two-component regulatory system</keyword>
<dbReference type="SUPFAM" id="SSF52540">
    <property type="entry name" value="P-loop containing nucleoside triphosphate hydrolases"/>
    <property type="match status" value="1"/>
</dbReference>
<evidence type="ECO:0000256" key="5">
    <source>
        <dbReference type="ARBA" id="ARBA00023163"/>
    </source>
</evidence>
<comment type="similarity">
    <text evidence="1">Belongs to the AfsR/DnrI/RedD regulatory family.</text>
</comment>
<keyword evidence="10" id="KW-1185">Reference proteome</keyword>
<feature type="domain" description="OmpR/PhoB-type" evidence="8">
    <location>
        <begin position="1"/>
        <end position="100"/>
    </location>
</feature>
<keyword evidence="3" id="KW-0805">Transcription regulation</keyword>
<dbReference type="Proteomes" id="UP000608522">
    <property type="component" value="Unassembled WGS sequence"/>
</dbReference>
<feature type="region of interest" description="Disordered" evidence="7">
    <location>
        <begin position="257"/>
        <end position="291"/>
    </location>
</feature>
<dbReference type="InterPro" id="IPR016032">
    <property type="entry name" value="Sig_transdc_resp-reg_C-effctor"/>
</dbReference>
<evidence type="ECO:0000256" key="3">
    <source>
        <dbReference type="ARBA" id="ARBA00023015"/>
    </source>
</evidence>
<dbReference type="PROSITE" id="PS51755">
    <property type="entry name" value="OMPR_PHOB"/>
    <property type="match status" value="1"/>
</dbReference>
<protein>
    <submittedName>
        <fullName evidence="9">SARP family transcriptional regulator</fullName>
    </submittedName>
</protein>
<dbReference type="PRINTS" id="PR00364">
    <property type="entry name" value="DISEASERSIST"/>
</dbReference>
<dbReference type="SMART" id="SM01043">
    <property type="entry name" value="BTAD"/>
    <property type="match status" value="1"/>
</dbReference>
<evidence type="ECO:0000256" key="6">
    <source>
        <dbReference type="PROSITE-ProRule" id="PRU01091"/>
    </source>
</evidence>
<feature type="DNA-binding region" description="OmpR/PhoB-type" evidence="6">
    <location>
        <begin position="1"/>
        <end position="100"/>
    </location>
</feature>
<name>A0ABQ3TQ06_9ACTN</name>
<keyword evidence="5" id="KW-0804">Transcription</keyword>
<organism evidence="9 10">
    <name type="scientific">Streptomyces spororaveus</name>
    <dbReference type="NCBI Taxonomy" id="284039"/>
    <lineage>
        <taxon>Bacteria</taxon>
        <taxon>Bacillati</taxon>
        <taxon>Actinomycetota</taxon>
        <taxon>Actinomycetes</taxon>
        <taxon>Kitasatosporales</taxon>
        <taxon>Streptomycetaceae</taxon>
        <taxon>Streptomyces</taxon>
    </lineage>
</organism>
<dbReference type="InterPro" id="IPR011990">
    <property type="entry name" value="TPR-like_helical_dom_sf"/>
</dbReference>
<dbReference type="EMBL" id="BNED01000005">
    <property type="protein sequence ID" value="GHI82478.1"/>
    <property type="molecule type" value="Genomic_DNA"/>
</dbReference>
<dbReference type="InterPro" id="IPR001867">
    <property type="entry name" value="OmpR/PhoB-type_DNA-bd"/>
</dbReference>
<sequence length="939" mass="98209">MGFVQFRVLGPVCVTTAGGVPLPLGPAKRRSLLAMLLAHPNTPVGVERLTEALWDEEPPKHARTVLQGHVSRLRAVFAQHGAAAHGVELLTQGAAYRLCLPGELVDAHRFEESLRLVRQGSDPAQTVAVLRAALGLWKGPAFAGTVHGAPLEAPAHALEELRLAAVETLARAYGHLGDHGAAASVLHAEAAAHPLREQLVAQLMLALARAGRQADALDRYHRTRKLLADEMGVGPAAVLTDAYRTLLRTDADTHAHAHADARAAAGTVRPAGARQPAVAGPADAPQLLPRRPRGFIARQDELATLDRVTAAAAGPVVTLTGSAGVGKTALAVHWAHRRRADFPGGTLFADLCGFSPTPARDPCAVLREFLLALGVPVERMPGSPAALGARYRELTAGRRLLVLLDNAADSEQIRPLLPGGDECVTLVTSRDRLDGLVATDAARPVAVGALPAADSTALLAAVLGPEAVAAEPEAAARLAGLCDGLPLALRVAAARLATRPHRGLASFAGELADEQHRLDLLKAEDTGVAAALGLSLRQLPEPARRLFHHLGPLTGAALDTGTAAALADCTPSRAAQALDQLAAAQLVVETGPRAYVLHDLVRLYARSLAPDHEPAGLLRLLDHWVQTLLAACAAAEPGGEPCCGPAPGARRSAEIRRFGDRAGALAWYSAERGTLRGAFEAAVAAGLHDRAWRLVLLQWPLIVWQVRDGWVPLLEQGLASAELDGDPAAQSRASALLGWVLSEEGRPEEALARLERAPGLAVLAGDLAGEAVARINLAVALARHGDRERPGGLLAEALALAEREGLTETATLAHQHLAQHLLSVGAADDAAEHAARGLALAAPPLAAPRRVVLRTLHAEALAAVGRTGEAVRHLREAVREARASAYEEGEAAARAALDGLARPDRARGPANGLYVPGSDHRTGRYRGEVTASSASWRSP</sequence>
<dbReference type="SUPFAM" id="SSF46894">
    <property type="entry name" value="C-terminal effector domain of the bipartite response regulators"/>
    <property type="match status" value="1"/>
</dbReference>
<evidence type="ECO:0000256" key="7">
    <source>
        <dbReference type="SAM" id="MobiDB-lite"/>
    </source>
</evidence>
<evidence type="ECO:0000259" key="8">
    <source>
        <dbReference type="PROSITE" id="PS51755"/>
    </source>
</evidence>
<dbReference type="InterPro" id="IPR005158">
    <property type="entry name" value="BTAD"/>
</dbReference>
<feature type="compositionally biased region" description="Polar residues" evidence="7">
    <location>
        <begin position="930"/>
        <end position="939"/>
    </location>
</feature>
<dbReference type="InterPro" id="IPR027417">
    <property type="entry name" value="P-loop_NTPase"/>
</dbReference>